<dbReference type="Proteomes" id="UP001197247">
    <property type="component" value="Unassembled WGS sequence"/>
</dbReference>
<evidence type="ECO:0000313" key="1">
    <source>
        <dbReference type="EMBL" id="MBT0772811.1"/>
    </source>
</evidence>
<dbReference type="SUPFAM" id="SSF56059">
    <property type="entry name" value="Glutathione synthetase ATP-binding domain-like"/>
    <property type="match status" value="1"/>
</dbReference>
<evidence type="ECO:0000313" key="2">
    <source>
        <dbReference type="Proteomes" id="UP001197247"/>
    </source>
</evidence>
<dbReference type="InterPro" id="IPR047778">
    <property type="entry name" value="STM4014-like"/>
</dbReference>
<sequence length="361" mass="38115">MSAGLRLAVVGNPANRRVAMFLEAARAGGLADPQVFAWSDVLSSGPVPGPGTLVRIDSPGEDARVDRLLRGLGAGGPVREAAHGEILGLADAHAGLRVGLERIAAGGGTLLNPVRDVLVMGDKRRTHALLASRSVPVPPALAPVHDWDGLRSHMRDAGWSRVFVKPAFGSSASGVLALNLSGTRVSAVTSVERTPDGRLFNNLRVRRCTSPAEVGAIVDRLAPDGLHVERWFPKASLAGRVLDLRVVVTAGRPRHIVVRTSAHAITNLHLGNARGDLGAVRAAAGTTAWEEAMRTCERVAACFPGSLHVGVDLMFAPSWRRHAVAEVNAFGDLLPRVLADGRDTYGDQIEALKKKELACAI</sequence>
<comment type="caution">
    <text evidence="1">The sequence shown here is derived from an EMBL/GenBank/DDBJ whole genome shotgun (WGS) entry which is preliminary data.</text>
</comment>
<reference evidence="1 2" key="1">
    <citation type="submission" date="2021-05" db="EMBL/GenBank/DDBJ databases">
        <title>Kineosporia and Streptomyces sp. nov. two new marine actinobacteria isolated from Coral.</title>
        <authorList>
            <person name="Buangrab K."/>
            <person name="Sutthacheep M."/>
            <person name="Yeemin T."/>
            <person name="Harunari E."/>
            <person name="Igarashi Y."/>
            <person name="Kanchanasin P."/>
            <person name="Tanasupawat S."/>
            <person name="Phongsopitanun W."/>
        </authorList>
    </citation>
    <scope>NUCLEOTIDE SEQUENCE [LARGE SCALE GENOMIC DNA]</scope>
    <source>
        <strain evidence="1 2">J2-2</strain>
    </source>
</reference>
<protein>
    <submittedName>
        <fullName evidence="1">STM4014 family protein</fullName>
    </submittedName>
</protein>
<dbReference type="Gene3D" id="3.30.470.20">
    <property type="entry name" value="ATP-grasp fold, B domain"/>
    <property type="match status" value="1"/>
</dbReference>
<dbReference type="RefSeq" id="WP_214159354.1">
    <property type="nucleotide sequence ID" value="NZ_JAHBAY010000014.1"/>
</dbReference>
<keyword evidence="2" id="KW-1185">Reference proteome</keyword>
<gene>
    <name evidence="1" type="ORF">KIH74_27970</name>
</gene>
<organism evidence="1 2">
    <name type="scientific">Kineosporia corallincola</name>
    <dbReference type="NCBI Taxonomy" id="2835133"/>
    <lineage>
        <taxon>Bacteria</taxon>
        <taxon>Bacillati</taxon>
        <taxon>Actinomycetota</taxon>
        <taxon>Actinomycetes</taxon>
        <taxon>Kineosporiales</taxon>
        <taxon>Kineosporiaceae</taxon>
        <taxon>Kineosporia</taxon>
    </lineage>
</organism>
<accession>A0ABS5TQU6</accession>
<dbReference type="EMBL" id="JAHBAY010000014">
    <property type="protein sequence ID" value="MBT0772811.1"/>
    <property type="molecule type" value="Genomic_DNA"/>
</dbReference>
<dbReference type="NCBIfam" id="NF038074">
    <property type="entry name" value="fam_STM4014"/>
    <property type="match status" value="1"/>
</dbReference>
<proteinExistence type="predicted"/>
<name>A0ABS5TQU6_9ACTN</name>